<evidence type="ECO:0000256" key="8">
    <source>
        <dbReference type="PROSITE-ProRule" id="PRU00035"/>
    </source>
</evidence>
<evidence type="ECO:0000313" key="11">
    <source>
        <dbReference type="EMBL" id="KAH7155614.1"/>
    </source>
</evidence>
<evidence type="ECO:0000256" key="3">
    <source>
        <dbReference type="ARBA" id="ARBA00022853"/>
    </source>
</evidence>
<feature type="compositionally biased region" description="Basic residues" evidence="9">
    <location>
        <begin position="211"/>
        <end position="222"/>
    </location>
</feature>
<feature type="region of interest" description="Disordered" evidence="9">
    <location>
        <begin position="390"/>
        <end position="499"/>
    </location>
</feature>
<dbReference type="PROSITE" id="PS50014">
    <property type="entry name" value="BROMODOMAIN_2"/>
    <property type="match status" value="2"/>
</dbReference>
<feature type="domain" description="Bromo" evidence="10">
    <location>
        <begin position="276"/>
        <end position="359"/>
    </location>
</feature>
<feature type="compositionally biased region" description="Polar residues" evidence="9">
    <location>
        <begin position="439"/>
        <end position="453"/>
    </location>
</feature>
<keyword evidence="3" id="KW-0156">Chromatin regulator</keyword>
<evidence type="ECO:0000256" key="9">
    <source>
        <dbReference type="SAM" id="MobiDB-lite"/>
    </source>
</evidence>
<dbReference type="GO" id="GO:0006368">
    <property type="term" value="P:transcription elongation by RNA polymerase II"/>
    <property type="evidence" value="ECO:0007669"/>
    <property type="project" value="TreeGrafter"/>
</dbReference>
<name>A0A9P9JD30_9HYPO</name>
<feature type="compositionally biased region" description="Low complexity" evidence="9">
    <location>
        <begin position="223"/>
        <end position="235"/>
    </location>
</feature>
<comment type="subcellular location">
    <subcellularLocation>
        <location evidence="1">Nucleus</location>
    </subcellularLocation>
</comment>
<evidence type="ECO:0000256" key="1">
    <source>
        <dbReference type="ARBA" id="ARBA00004123"/>
    </source>
</evidence>
<feature type="region of interest" description="Disordered" evidence="9">
    <location>
        <begin position="146"/>
        <end position="253"/>
    </location>
</feature>
<evidence type="ECO:0000256" key="6">
    <source>
        <dbReference type="ARBA" id="ARBA00023163"/>
    </source>
</evidence>
<dbReference type="EMBL" id="JAGMUU010000004">
    <property type="protein sequence ID" value="KAH7155614.1"/>
    <property type="molecule type" value="Genomic_DNA"/>
</dbReference>
<organism evidence="11 12">
    <name type="scientific">Dactylonectria estremocensis</name>
    <dbReference type="NCBI Taxonomy" id="1079267"/>
    <lineage>
        <taxon>Eukaryota</taxon>
        <taxon>Fungi</taxon>
        <taxon>Dikarya</taxon>
        <taxon>Ascomycota</taxon>
        <taxon>Pezizomycotina</taxon>
        <taxon>Sordariomycetes</taxon>
        <taxon>Hypocreomycetidae</taxon>
        <taxon>Hypocreales</taxon>
        <taxon>Nectriaceae</taxon>
        <taxon>Dactylonectria</taxon>
    </lineage>
</organism>
<dbReference type="PANTHER" id="PTHR16062">
    <property type="entry name" value="SWI/SNF-RELATED"/>
    <property type="match status" value="1"/>
</dbReference>
<dbReference type="FunFam" id="1.20.920.10:FF:000083">
    <property type="entry name" value="WGS project CABT00000000 data, contig 2.8"/>
    <property type="match status" value="1"/>
</dbReference>
<dbReference type="SUPFAM" id="SSF47370">
    <property type="entry name" value="Bromodomain"/>
    <property type="match status" value="2"/>
</dbReference>
<evidence type="ECO:0000256" key="7">
    <source>
        <dbReference type="ARBA" id="ARBA00023242"/>
    </source>
</evidence>
<dbReference type="CDD" id="cd04369">
    <property type="entry name" value="Bromodomain"/>
    <property type="match status" value="2"/>
</dbReference>
<dbReference type="InterPro" id="IPR001487">
    <property type="entry name" value="Bromodomain"/>
</dbReference>
<dbReference type="Pfam" id="PF22994">
    <property type="entry name" value="RSC4_Ig_like"/>
    <property type="match status" value="1"/>
</dbReference>
<dbReference type="Pfam" id="PF00439">
    <property type="entry name" value="Bromodomain"/>
    <property type="match status" value="2"/>
</dbReference>
<accession>A0A9P9JD30</accession>
<feature type="domain" description="Bromo" evidence="10">
    <location>
        <begin position="57"/>
        <end position="127"/>
    </location>
</feature>
<keyword evidence="6" id="KW-0804">Transcription</keyword>
<evidence type="ECO:0000256" key="2">
    <source>
        <dbReference type="ARBA" id="ARBA00022737"/>
    </source>
</evidence>
<keyword evidence="2" id="KW-0677">Repeat</keyword>
<dbReference type="InterPro" id="IPR036427">
    <property type="entry name" value="Bromodomain-like_sf"/>
</dbReference>
<evidence type="ECO:0000256" key="5">
    <source>
        <dbReference type="ARBA" id="ARBA00023117"/>
    </source>
</evidence>
<proteinExistence type="predicted"/>
<dbReference type="SMART" id="SM00297">
    <property type="entry name" value="BROMO"/>
    <property type="match status" value="2"/>
</dbReference>
<reference evidence="11" key="1">
    <citation type="journal article" date="2021" name="Nat. Commun.">
        <title>Genetic determinants of endophytism in the Arabidopsis root mycobiome.</title>
        <authorList>
            <person name="Mesny F."/>
            <person name="Miyauchi S."/>
            <person name="Thiergart T."/>
            <person name="Pickel B."/>
            <person name="Atanasova L."/>
            <person name="Karlsson M."/>
            <person name="Huettel B."/>
            <person name="Barry K.W."/>
            <person name="Haridas S."/>
            <person name="Chen C."/>
            <person name="Bauer D."/>
            <person name="Andreopoulos W."/>
            <person name="Pangilinan J."/>
            <person name="LaButti K."/>
            <person name="Riley R."/>
            <person name="Lipzen A."/>
            <person name="Clum A."/>
            <person name="Drula E."/>
            <person name="Henrissat B."/>
            <person name="Kohler A."/>
            <person name="Grigoriev I.V."/>
            <person name="Martin F.M."/>
            <person name="Hacquard S."/>
        </authorList>
    </citation>
    <scope>NUCLEOTIDE SEQUENCE</scope>
    <source>
        <strain evidence="11">MPI-CAGE-AT-0021</strain>
    </source>
</reference>
<gene>
    <name evidence="11" type="ORF">B0J13DRAFT_545952</name>
</gene>
<feature type="region of interest" description="Disordered" evidence="9">
    <location>
        <begin position="1"/>
        <end position="22"/>
    </location>
</feature>
<dbReference type="Proteomes" id="UP000717696">
    <property type="component" value="Unassembled WGS sequence"/>
</dbReference>
<dbReference type="InterPro" id="IPR054551">
    <property type="entry name" value="RSC4_Ig-like"/>
</dbReference>
<evidence type="ECO:0000259" key="10">
    <source>
        <dbReference type="PROSITE" id="PS50014"/>
    </source>
</evidence>
<keyword evidence="12" id="KW-1185">Reference proteome</keyword>
<comment type="caution">
    <text evidence="11">The sequence shown here is derived from an EMBL/GenBank/DDBJ whole genome shotgun (WGS) entry which is preliminary data.</text>
</comment>
<keyword evidence="4" id="KW-0805">Transcription regulation</keyword>
<sequence length="672" mass="74416">MDTKRKANGATPVETPDRASKRRKLAEFDLTKGETRESTTAYGLSFLEQIRRTADKSGRLVATYFEHLLPRQGNAEYYKRTRMPISLETIENKLEDGEFENLAELESYFKRMIANAKEFYPRSSSTFDDAERLRKALSNYMTKTNPAYHLRGGYSAVPTPFPEDIQEDEDEDAEGEDDEEDAADEDAEEDEDVEKEKEEEPEEEDEEPSSRKRSIILKRRGSGRPTRAAATTTKAESPRASATPSRPDHQFENVPYKGLSFQQAQEKLIEELLRHQEPEYDDAYFEPFINLPPRALRDYYKVITDPLSIKKLQKMVKGVHGRGEVTGNSDFKTWSAFQEKSTLLWTNAYFYNEEGSEIYGLAQELEKFFTKELKKAQTAVPDPTPAKIKLKVGTGAEPTPTAKKITIHVGGRGGSADSPAPQVTQSTDAPANGQPINGIRTSTPGQSNLSQLDKTTRSLSTSVPSPSPSTHATLKAEGAAATSPAGIPRPASAVSAQSGPVAGAPIPVVQPQPIQHNPLANGYMEQKRYRGPGKTIDDALISSVRVQLHPAVQIQSPTVATVRPHPTEMVQSATVNLPAHLARVLIIPLLPDLLRTRQYSLWTVVNKQPLKPSHQQAPGQLPQERAFEAMLHPGVNVIETHLIAAVPRSDRVPGGPEVELEVFTIFVNVLRN</sequence>
<dbReference type="InterPro" id="IPR037382">
    <property type="entry name" value="Rsc/polybromo"/>
</dbReference>
<dbReference type="PANTHER" id="PTHR16062:SF21">
    <property type="entry name" value="CHROMATIN STRUCTURE-REMODELING COMPLEX SUBUNIT RSC1-RELATED"/>
    <property type="match status" value="1"/>
</dbReference>
<dbReference type="Gene3D" id="1.20.920.10">
    <property type="entry name" value="Bromodomain-like"/>
    <property type="match status" value="2"/>
</dbReference>
<evidence type="ECO:0000313" key="12">
    <source>
        <dbReference type="Proteomes" id="UP000717696"/>
    </source>
</evidence>
<dbReference type="GO" id="GO:0016586">
    <property type="term" value="C:RSC-type complex"/>
    <property type="evidence" value="ECO:0007669"/>
    <property type="project" value="InterPro"/>
</dbReference>
<feature type="compositionally biased region" description="Low complexity" evidence="9">
    <location>
        <begin position="457"/>
        <end position="470"/>
    </location>
</feature>
<dbReference type="GO" id="GO:0003682">
    <property type="term" value="F:chromatin binding"/>
    <property type="evidence" value="ECO:0007669"/>
    <property type="project" value="TreeGrafter"/>
</dbReference>
<keyword evidence="7" id="KW-0539">Nucleus</keyword>
<protein>
    <submittedName>
        <fullName evidence="11">Bromodomain-containing protein</fullName>
    </submittedName>
</protein>
<dbReference type="GO" id="GO:0006338">
    <property type="term" value="P:chromatin remodeling"/>
    <property type="evidence" value="ECO:0007669"/>
    <property type="project" value="InterPro"/>
</dbReference>
<keyword evidence="5 8" id="KW-0103">Bromodomain</keyword>
<evidence type="ECO:0000256" key="4">
    <source>
        <dbReference type="ARBA" id="ARBA00023015"/>
    </source>
</evidence>
<feature type="compositionally biased region" description="Acidic residues" evidence="9">
    <location>
        <begin position="164"/>
        <end position="207"/>
    </location>
</feature>
<dbReference type="OrthoDB" id="6017at2759"/>
<dbReference type="AlphaFoldDB" id="A0A9P9JD30"/>